<feature type="transmembrane region" description="Helical" evidence="1">
    <location>
        <begin position="56"/>
        <end position="77"/>
    </location>
</feature>
<feature type="transmembrane region" description="Helical" evidence="1">
    <location>
        <begin position="83"/>
        <end position="103"/>
    </location>
</feature>
<dbReference type="AlphaFoldDB" id="A0A6S6T8Q9"/>
<feature type="transmembrane region" description="Helical" evidence="1">
    <location>
        <begin position="6"/>
        <end position="35"/>
    </location>
</feature>
<dbReference type="InterPro" id="IPR045655">
    <property type="entry name" value="DUF6394"/>
</dbReference>
<name>A0A6S6T8Q9_9BACT</name>
<reference evidence="2" key="1">
    <citation type="submission" date="2020-01" db="EMBL/GenBank/DDBJ databases">
        <authorList>
            <person name="Meier V. D."/>
            <person name="Meier V D."/>
        </authorList>
    </citation>
    <scope>NUCLEOTIDE SEQUENCE</scope>
    <source>
        <strain evidence="2">HLG_WM_MAG_12</strain>
    </source>
</reference>
<dbReference type="Pfam" id="PF19931">
    <property type="entry name" value="DUF6394"/>
    <property type="match status" value="1"/>
</dbReference>
<dbReference type="EMBL" id="CACVAW010000061">
    <property type="protein sequence ID" value="CAA6814616.1"/>
    <property type="molecule type" value="Genomic_DNA"/>
</dbReference>
<keyword evidence="1" id="KW-1133">Transmembrane helix</keyword>
<proteinExistence type="predicted"/>
<evidence type="ECO:0000313" key="2">
    <source>
        <dbReference type="EMBL" id="CAA6814616.1"/>
    </source>
</evidence>
<evidence type="ECO:0008006" key="3">
    <source>
        <dbReference type="Google" id="ProtNLM"/>
    </source>
</evidence>
<accession>A0A6S6T8Q9</accession>
<keyword evidence="1" id="KW-0472">Membrane</keyword>
<sequence>MNWERITYTFFTLMSLTTVAGFVYLNDAVILFIAAGFNLMSTFLKIGIKNALSAQMLASSLVSDLHLIPAFLAMVIFDSTTTAVALSVGALVANLVSVVFVIIESTKNNDDI</sequence>
<keyword evidence="1" id="KW-0812">Transmembrane</keyword>
<evidence type="ECO:0000256" key="1">
    <source>
        <dbReference type="SAM" id="Phobius"/>
    </source>
</evidence>
<gene>
    <name evidence="2" type="ORF">HELGO_WM8295</name>
</gene>
<protein>
    <recommendedName>
        <fullName evidence="3">Integral membrane protein</fullName>
    </recommendedName>
</protein>
<organism evidence="2">
    <name type="scientific">uncultured Campylobacterales bacterium</name>
    <dbReference type="NCBI Taxonomy" id="352960"/>
    <lineage>
        <taxon>Bacteria</taxon>
        <taxon>Pseudomonadati</taxon>
        <taxon>Campylobacterota</taxon>
        <taxon>Epsilonproteobacteria</taxon>
        <taxon>Campylobacterales</taxon>
        <taxon>environmental samples</taxon>
    </lineage>
</organism>